<protein>
    <recommendedName>
        <fullName evidence="4">PASTA domain-containing protein</fullName>
    </recommendedName>
</protein>
<proteinExistence type="predicted"/>
<name>A0ABP8USD4_9ACTN</name>
<evidence type="ECO:0000313" key="2">
    <source>
        <dbReference type="EMBL" id="GAA4636906.1"/>
    </source>
</evidence>
<dbReference type="RefSeq" id="WP_345439876.1">
    <property type="nucleotide sequence ID" value="NZ_BAABHK010000018.1"/>
</dbReference>
<evidence type="ECO:0000313" key="3">
    <source>
        <dbReference type="Proteomes" id="UP001501442"/>
    </source>
</evidence>
<reference evidence="3" key="1">
    <citation type="journal article" date="2019" name="Int. J. Syst. Evol. Microbiol.">
        <title>The Global Catalogue of Microorganisms (GCM) 10K type strain sequencing project: providing services to taxonomists for standard genome sequencing and annotation.</title>
        <authorList>
            <consortium name="The Broad Institute Genomics Platform"/>
            <consortium name="The Broad Institute Genome Sequencing Center for Infectious Disease"/>
            <person name="Wu L."/>
            <person name="Ma J."/>
        </authorList>
    </citation>
    <scope>NUCLEOTIDE SEQUENCE [LARGE SCALE GENOMIC DNA]</scope>
    <source>
        <strain evidence="3">JCM 17939</strain>
    </source>
</reference>
<evidence type="ECO:0000256" key="1">
    <source>
        <dbReference type="SAM" id="MobiDB-lite"/>
    </source>
</evidence>
<gene>
    <name evidence="2" type="ORF">GCM10023196_088530</name>
</gene>
<evidence type="ECO:0008006" key="4">
    <source>
        <dbReference type="Google" id="ProtNLM"/>
    </source>
</evidence>
<keyword evidence="3" id="KW-1185">Reference proteome</keyword>
<dbReference type="Proteomes" id="UP001501442">
    <property type="component" value="Unassembled WGS sequence"/>
</dbReference>
<comment type="caution">
    <text evidence="2">The sequence shown here is derived from an EMBL/GenBank/DDBJ whole genome shotgun (WGS) entry which is preliminary data.</text>
</comment>
<accession>A0ABP8USD4</accession>
<feature type="region of interest" description="Disordered" evidence="1">
    <location>
        <begin position="1"/>
        <end position="28"/>
    </location>
</feature>
<sequence>MDDRKVGFDITALPPDPPARPDRARGRAARRPVITGAVVATTIAAAGVAGTITLTGSGNPVGLAAAVQITRKPTYYEARIVDPQAARKRFKAAFARYGLHIDVWLQPVSPHIVGTIVFEDQDERAQQSESEGAGIKMIYDRACRTASGADCSIGLRVPLNFKGHAIVQIGRKAKPGEPYTTTSPKDAVQDLNDLTVAQAEAALARKGLRVGLYNVYWPRWGTSLPRTRIPSQWKVSGAGPYSPGTVRLAIDAQGPMPPDVAAQMKRR</sequence>
<dbReference type="EMBL" id="BAABHK010000018">
    <property type="protein sequence ID" value="GAA4636906.1"/>
    <property type="molecule type" value="Genomic_DNA"/>
</dbReference>
<organism evidence="2 3">
    <name type="scientific">Actinoallomurus vinaceus</name>
    <dbReference type="NCBI Taxonomy" id="1080074"/>
    <lineage>
        <taxon>Bacteria</taxon>
        <taxon>Bacillati</taxon>
        <taxon>Actinomycetota</taxon>
        <taxon>Actinomycetes</taxon>
        <taxon>Streptosporangiales</taxon>
        <taxon>Thermomonosporaceae</taxon>
        <taxon>Actinoallomurus</taxon>
    </lineage>
</organism>